<dbReference type="InterPro" id="IPR054314">
    <property type="entry name" value="Gins51_C"/>
</dbReference>
<accession>A0ABD6BT26</accession>
<evidence type="ECO:0000313" key="3">
    <source>
        <dbReference type="EMBL" id="MFD1567782.1"/>
    </source>
</evidence>
<protein>
    <recommendedName>
        <fullName evidence="2">Gins51 C-terminal domain-containing protein</fullName>
    </recommendedName>
</protein>
<dbReference type="Gene3D" id="1.20.58.1030">
    <property type="match status" value="1"/>
</dbReference>
<proteinExistence type="predicted"/>
<sequence>MDIDELQTVQSKERQKDSLQHLRDSFYEDVAAYIQELKSERDRVAEAADSPFSDPEVSRLTDDIERAEDVVEAVYERRVGKVVKMASFAAADMPVEEEGLTTQERDLFEDMVGRIGENRSRVLDIVAGEGDRVPSSAAGAPATQPEPTEPASEPSSQSSPEPSTADSGTDSSPSRAEPAVGTGPSPDTDADSDTPEAPPDAPPDVPPDEPSGTAERTAPPETDIDPRSDGGVAAEPPMGAGVPSDASADADEDGEDRTTVRITADVGRMLGVDDREYELKSDDVVSLPADNADALLQREAAEELW</sequence>
<dbReference type="AlphaFoldDB" id="A0ABD6BT26"/>
<feature type="region of interest" description="Disordered" evidence="1">
    <location>
        <begin position="114"/>
        <end position="262"/>
    </location>
</feature>
<feature type="compositionally biased region" description="Pro residues" evidence="1">
    <location>
        <begin position="196"/>
        <end position="209"/>
    </location>
</feature>
<dbReference type="Proteomes" id="UP001597139">
    <property type="component" value="Unassembled WGS sequence"/>
</dbReference>
<dbReference type="Pfam" id="PF22090">
    <property type="entry name" value="Gins51_C"/>
    <property type="match status" value="1"/>
</dbReference>
<evidence type="ECO:0000256" key="1">
    <source>
        <dbReference type="SAM" id="MobiDB-lite"/>
    </source>
</evidence>
<organism evidence="3 4">
    <name type="scientific">Halolamina litorea</name>
    <dbReference type="NCBI Taxonomy" id="1515593"/>
    <lineage>
        <taxon>Archaea</taxon>
        <taxon>Methanobacteriati</taxon>
        <taxon>Methanobacteriota</taxon>
        <taxon>Stenosarchaea group</taxon>
        <taxon>Halobacteria</taxon>
        <taxon>Halobacteriales</taxon>
        <taxon>Haloferacaceae</taxon>
    </lineage>
</organism>
<comment type="caution">
    <text evidence="3">The sequence shown here is derived from an EMBL/GenBank/DDBJ whole genome shotgun (WGS) entry which is preliminary data.</text>
</comment>
<name>A0ABD6BT26_9EURY</name>
<dbReference type="EMBL" id="JBHUCZ010000009">
    <property type="protein sequence ID" value="MFD1567782.1"/>
    <property type="molecule type" value="Genomic_DNA"/>
</dbReference>
<keyword evidence="4" id="KW-1185">Reference proteome</keyword>
<dbReference type="RefSeq" id="WP_267647052.1">
    <property type="nucleotide sequence ID" value="NZ_JANHGR010000001.1"/>
</dbReference>
<dbReference type="Gene3D" id="3.40.5.50">
    <property type="match status" value="1"/>
</dbReference>
<reference evidence="3 4" key="1">
    <citation type="journal article" date="2019" name="Int. J. Syst. Evol. Microbiol.">
        <title>The Global Catalogue of Microorganisms (GCM) 10K type strain sequencing project: providing services to taxonomists for standard genome sequencing and annotation.</title>
        <authorList>
            <consortium name="The Broad Institute Genomics Platform"/>
            <consortium name="The Broad Institute Genome Sequencing Center for Infectious Disease"/>
            <person name="Wu L."/>
            <person name="Ma J."/>
        </authorList>
    </citation>
    <scope>NUCLEOTIDE SEQUENCE [LARGE SCALE GENOMIC DNA]</scope>
    <source>
        <strain evidence="3 4">CGMCC 1.12859</strain>
    </source>
</reference>
<evidence type="ECO:0000259" key="2">
    <source>
        <dbReference type="Pfam" id="PF22090"/>
    </source>
</evidence>
<gene>
    <name evidence="3" type="ORF">ACFSAU_09780</name>
</gene>
<feature type="domain" description="Gins51 C-terminal" evidence="2">
    <location>
        <begin position="259"/>
        <end position="303"/>
    </location>
</feature>
<dbReference type="CDD" id="cd11714">
    <property type="entry name" value="GINS_A_archaea"/>
    <property type="match status" value="1"/>
</dbReference>
<feature type="compositionally biased region" description="Low complexity" evidence="1">
    <location>
        <begin position="140"/>
        <end position="165"/>
    </location>
</feature>
<evidence type="ECO:0000313" key="4">
    <source>
        <dbReference type="Proteomes" id="UP001597139"/>
    </source>
</evidence>